<dbReference type="GO" id="GO:0005524">
    <property type="term" value="F:ATP binding"/>
    <property type="evidence" value="ECO:0007669"/>
    <property type="project" value="UniProtKB-UniRule"/>
</dbReference>
<dbReference type="PROSITE" id="PS00108">
    <property type="entry name" value="PROTEIN_KINASE_ST"/>
    <property type="match status" value="1"/>
</dbReference>
<dbReference type="Pfam" id="PF00069">
    <property type="entry name" value="Pkinase"/>
    <property type="match status" value="1"/>
</dbReference>
<comment type="caution">
    <text evidence="9">The sequence shown here is derived from an EMBL/GenBank/DDBJ whole genome shotgun (WGS) entry which is preliminary data.</text>
</comment>
<dbReference type="AlphaFoldDB" id="A0A443RVH7"/>
<dbReference type="InterPro" id="IPR011009">
    <property type="entry name" value="Kinase-like_dom_sf"/>
</dbReference>
<organism evidence="9 10">
    <name type="scientific">Leptotrombidium deliense</name>
    <dbReference type="NCBI Taxonomy" id="299467"/>
    <lineage>
        <taxon>Eukaryota</taxon>
        <taxon>Metazoa</taxon>
        <taxon>Ecdysozoa</taxon>
        <taxon>Arthropoda</taxon>
        <taxon>Chelicerata</taxon>
        <taxon>Arachnida</taxon>
        <taxon>Acari</taxon>
        <taxon>Acariformes</taxon>
        <taxon>Trombidiformes</taxon>
        <taxon>Prostigmata</taxon>
        <taxon>Anystina</taxon>
        <taxon>Parasitengona</taxon>
        <taxon>Trombiculoidea</taxon>
        <taxon>Trombiculidae</taxon>
        <taxon>Leptotrombidium</taxon>
    </lineage>
</organism>
<evidence type="ECO:0000313" key="9">
    <source>
        <dbReference type="EMBL" id="RWS19138.1"/>
    </source>
</evidence>
<feature type="domain" description="Protein kinase" evidence="8">
    <location>
        <begin position="86"/>
        <end position="294"/>
    </location>
</feature>
<keyword evidence="3 6" id="KW-0547">Nucleotide-binding</keyword>
<evidence type="ECO:0000256" key="2">
    <source>
        <dbReference type="ARBA" id="ARBA00022679"/>
    </source>
</evidence>
<dbReference type="VEuPathDB" id="VectorBase:LDEU012902"/>
<proteinExistence type="inferred from homology"/>
<dbReference type="PROSITE" id="PS00107">
    <property type="entry name" value="PROTEIN_KINASE_ATP"/>
    <property type="match status" value="1"/>
</dbReference>
<dbReference type="PANTHER" id="PTHR22974">
    <property type="entry name" value="MIXED LINEAGE PROTEIN KINASE"/>
    <property type="match status" value="1"/>
</dbReference>
<dbReference type="STRING" id="299467.A0A443RVH7"/>
<sequence>MELKNLKKQRRLKRNDEKSENIHITLSMNDEKRDLQWLKMKKKLKKLAAQIETYHKNCLVHISNVIKVRNQRLARYQNYEILNSRYLVLELVGKGGYGEVYKTFDIETQTFVACKVQKVESSWSTSRKKNYVKHIVRENMVHQKLEHDNIVKYLTLFEIDHDTICTVMEYCNGLNLNEYLNYEKTVTEREARQIIYQLICVLNYLNQLTPSIIHYDMKPSNIILKNTNLHELKVIDFGLCKIMSTETGCNAIDLTSQGVGTYDYQSPECLNRDASSQKIDLKVDIWSIGVIFYQ</sequence>
<dbReference type="GO" id="GO:0007059">
    <property type="term" value="P:chromosome segregation"/>
    <property type="evidence" value="ECO:0007669"/>
    <property type="project" value="TreeGrafter"/>
</dbReference>
<keyword evidence="4" id="KW-0418">Kinase</keyword>
<dbReference type="GO" id="GO:0035556">
    <property type="term" value="P:intracellular signal transduction"/>
    <property type="evidence" value="ECO:0007669"/>
    <property type="project" value="TreeGrafter"/>
</dbReference>
<dbReference type="InterPro" id="IPR017441">
    <property type="entry name" value="Protein_kinase_ATP_BS"/>
</dbReference>
<evidence type="ECO:0000256" key="3">
    <source>
        <dbReference type="ARBA" id="ARBA00022741"/>
    </source>
</evidence>
<dbReference type="GO" id="GO:0005634">
    <property type="term" value="C:nucleus"/>
    <property type="evidence" value="ECO:0007669"/>
    <property type="project" value="TreeGrafter"/>
</dbReference>
<feature type="binding site" evidence="6">
    <location>
        <position position="115"/>
    </location>
    <ligand>
        <name>ATP</name>
        <dbReference type="ChEBI" id="CHEBI:30616"/>
    </ligand>
</feature>
<keyword evidence="5 6" id="KW-0067">ATP-binding</keyword>
<evidence type="ECO:0000259" key="8">
    <source>
        <dbReference type="PROSITE" id="PS50011"/>
    </source>
</evidence>
<dbReference type="PROSITE" id="PS50011">
    <property type="entry name" value="PROTEIN_KINASE_DOM"/>
    <property type="match status" value="1"/>
</dbReference>
<dbReference type="Proteomes" id="UP000288716">
    <property type="component" value="Unassembled WGS sequence"/>
</dbReference>
<dbReference type="GO" id="GO:0004674">
    <property type="term" value="F:protein serine/threonine kinase activity"/>
    <property type="evidence" value="ECO:0007669"/>
    <property type="project" value="UniProtKB-KW"/>
</dbReference>
<dbReference type="Gene3D" id="1.10.510.10">
    <property type="entry name" value="Transferase(Phosphotransferase) domain 1"/>
    <property type="match status" value="1"/>
</dbReference>
<evidence type="ECO:0000256" key="7">
    <source>
        <dbReference type="RuleBase" id="RU000304"/>
    </source>
</evidence>
<protein>
    <recommendedName>
        <fullName evidence="8">Protein kinase domain-containing protein</fullName>
    </recommendedName>
</protein>
<keyword evidence="1 7" id="KW-0723">Serine/threonine-protein kinase</keyword>
<dbReference type="SUPFAM" id="SSF56112">
    <property type="entry name" value="Protein kinase-like (PK-like)"/>
    <property type="match status" value="1"/>
</dbReference>
<keyword evidence="2" id="KW-0808">Transferase</keyword>
<evidence type="ECO:0000256" key="4">
    <source>
        <dbReference type="ARBA" id="ARBA00022777"/>
    </source>
</evidence>
<dbReference type="SMART" id="SM00220">
    <property type="entry name" value="S_TKc"/>
    <property type="match status" value="1"/>
</dbReference>
<dbReference type="PANTHER" id="PTHR22974:SF23">
    <property type="entry name" value="TOUSLED-LIKE KINASE, ISOFORM G"/>
    <property type="match status" value="1"/>
</dbReference>
<evidence type="ECO:0000256" key="1">
    <source>
        <dbReference type="ARBA" id="ARBA00022527"/>
    </source>
</evidence>
<name>A0A443RVH7_9ACAR</name>
<feature type="non-terminal residue" evidence="9">
    <location>
        <position position="294"/>
    </location>
</feature>
<dbReference type="OrthoDB" id="346907at2759"/>
<dbReference type="EMBL" id="NCKV01029712">
    <property type="protein sequence ID" value="RWS19138.1"/>
    <property type="molecule type" value="Genomic_DNA"/>
</dbReference>
<accession>A0A443RVH7</accession>
<keyword evidence="10" id="KW-1185">Reference proteome</keyword>
<comment type="similarity">
    <text evidence="7">Belongs to the protein kinase superfamily.</text>
</comment>
<reference evidence="9 10" key="1">
    <citation type="journal article" date="2018" name="Gigascience">
        <title>Genomes of trombidid mites reveal novel predicted allergens and laterally-transferred genes associated with secondary metabolism.</title>
        <authorList>
            <person name="Dong X."/>
            <person name="Chaisiri K."/>
            <person name="Xia D."/>
            <person name="Armstrong S.D."/>
            <person name="Fang Y."/>
            <person name="Donnelly M.J."/>
            <person name="Kadowaki T."/>
            <person name="McGarry J.W."/>
            <person name="Darby A.C."/>
            <person name="Makepeace B.L."/>
        </authorList>
    </citation>
    <scope>NUCLEOTIDE SEQUENCE [LARGE SCALE GENOMIC DNA]</scope>
    <source>
        <strain evidence="9">UoL-UT</strain>
    </source>
</reference>
<dbReference type="InterPro" id="IPR000719">
    <property type="entry name" value="Prot_kinase_dom"/>
</dbReference>
<gene>
    <name evidence="9" type="ORF">B4U80_00212</name>
</gene>
<evidence type="ECO:0000313" key="10">
    <source>
        <dbReference type="Proteomes" id="UP000288716"/>
    </source>
</evidence>
<evidence type="ECO:0000256" key="6">
    <source>
        <dbReference type="PROSITE-ProRule" id="PRU10141"/>
    </source>
</evidence>
<dbReference type="InterPro" id="IPR008271">
    <property type="entry name" value="Ser/Thr_kinase_AS"/>
</dbReference>
<evidence type="ECO:0000256" key="5">
    <source>
        <dbReference type="ARBA" id="ARBA00022840"/>
    </source>
</evidence>